<dbReference type="OrthoDB" id="2444174at2759"/>
<name>A0A9P4QDI1_9PEZI</name>
<feature type="compositionally biased region" description="Polar residues" evidence="1">
    <location>
        <begin position="57"/>
        <end position="70"/>
    </location>
</feature>
<protein>
    <recommendedName>
        <fullName evidence="2">Mtf2-like C-terminal domain-containing protein</fullName>
    </recommendedName>
</protein>
<feature type="region of interest" description="Disordered" evidence="1">
    <location>
        <begin position="39"/>
        <end position="100"/>
    </location>
</feature>
<reference evidence="3" key="1">
    <citation type="journal article" date="2020" name="Stud. Mycol.">
        <title>101 Dothideomycetes genomes: a test case for predicting lifestyles and emergence of pathogens.</title>
        <authorList>
            <person name="Haridas S."/>
            <person name="Albert R."/>
            <person name="Binder M."/>
            <person name="Bloem J."/>
            <person name="Labutti K."/>
            <person name="Salamov A."/>
            <person name="Andreopoulos B."/>
            <person name="Baker S."/>
            <person name="Barry K."/>
            <person name="Bills G."/>
            <person name="Bluhm B."/>
            <person name="Cannon C."/>
            <person name="Castanera R."/>
            <person name="Culley D."/>
            <person name="Daum C."/>
            <person name="Ezra D."/>
            <person name="Gonzalez J."/>
            <person name="Henrissat B."/>
            <person name="Kuo A."/>
            <person name="Liang C."/>
            <person name="Lipzen A."/>
            <person name="Lutzoni F."/>
            <person name="Magnuson J."/>
            <person name="Mondo S."/>
            <person name="Nolan M."/>
            <person name="Ohm R."/>
            <person name="Pangilinan J."/>
            <person name="Park H.-J."/>
            <person name="Ramirez L."/>
            <person name="Alfaro M."/>
            <person name="Sun H."/>
            <person name="Tritt A."/>
            <person name="Yoshinaga Y."/>
            <person name="Zwiers L.-H."/>
            <person name="Turgeon B."/>
            <person name="Goodwin S."/>
            <person name="Spatafora J."/>
            <person name="Crous P."/>
            <person name="Grigoriev I."/>
        </authorList>
    </citation>
    <scope>NUCLEOTIDE SEQUENCE</scope>
    <source>
        <strain evidence="3">CBS 116435</strain>
    </source>
</reference>
<dbReference type="PANTHER" id="PTHR39468">
    <property type="entry name" value="CHROMOSOME 7, WHOLE GENOME SHOTGUN SEQUENCE"/>
    <property type="match status" value="1"/>
</dbReference>
<keyword evidence="4" id="KW-1185">Reference proteome</keyword>
<feature type="region of interest" description="Disordered" evidence="1">
    <location>
        <begin position="260"/>
        <end position="293"/>
    </location>
</feature>
<evidence type="ECO:0000259" key="2">
    <source>
        <dbReference type="Pfam" id="PF19189"/>
    </source>
</evidence>
<dbReference type="EMBL" id="MU003772">
    <property type="protein sequence ID" value="KAF2724220.1"/>
    <property type="molecule type" value="Genomic_DNA"/>
</dbReference>
<dbReference type="Proteomes" id="UP000799441">
    <property type="component" value="Unassembled WGS sequence"/>
</dbReference>
<gene>
    <name evidence="3" type="ORF">K431DRAFT_282067</name>
</gene>
<dbReference type="AlphaFoldDB" id="A0A9P4QDI1"/>
<feature type="region of interest" description="Disordered" evidence="1">
    <location>
        <begin position="128"/>
        <end position="153"/>
    </location>
</feature>
<feature type="domain" description="Mtf2-like C-terminal" evidence="2">
    <location>
        <begin position="222"/>
        <end position="402"/>
    </location>
</feature>
<sequence length="502" mass="56251">MLPTQLTKHTTRNALRGSWTLAPFLYCTRTIQSTRFYHSDRRGGATSSGAWDGEPASGQQDGTRSPSQSTHSRRNVDRTRRSTSVREDHIPFENLDQETESIEDQLAGSTITPAEKKIFDQLFQMKKRPQEEAAAEGAEATTPVRKKPSREPISLDSILDSVEKDVRGQRPLPRFPEALRPMAARAREAAREEKRATRQGIRAAAVARQVHAVKIAAQTELDRVDAMMRKAKTDVEVWAVFENKVLSRVRGLALDTAGTDFREQAKGKPKKKVSKESTASKVESQTIARPHQSSGASIEYSELELLASTYPRHLVRFLRHFSSSFPNSSLTRCFLPTVKSHGPTSFALGATTSFYNLHLALHSPVHNFNNLDPEAMCSILAEMDREVYDFDAETGRILGRTLQGIVKLRRGMGGQGLKVLFEGDGALRNFRGLWRWERVVEERLQEKALRQARDEALEGEDDEGMYEEEDAVIVPVQDLRKTMAEVGDSEKQIQEPRVVAAA</sequence>
<feature type="compositionally biased region" description="Polar residues" evidence="1">
    <location>
        <begin position="276"/>
        <end position="293"/>
    </location>
</feature>
<dbReference type="GO" id="GO:0005739">
    <property type="term" value="C:mitochondrion"/>
    <property type="evidence" value="ECO:0007669"/>
    <property type="project" value="InterPro"/>
</dbReference>
<dbReference type="Pfam" id="PF19189">
    <property type="entry name" value="Mtf2"/>
    <property type="match status" value="1"/>
</dbReference>
<dbReference type="InterPro" id="IPR040009">
    <property type="entry name" value="Mtf2/C5D6.12-like"/>
</dbReference>
<accession>A0A9P4QDI1</accession>
<evidence type="ECO:0000313" key="3">
    <source>
        <dbReference type="EMBL" id="KAF2724220.1"/>
    </source>
</evidence>
<organism evidence="3 4">
    <name type="scientific">Polychaeton citri CBS 116435</name>
    <dbReference type="NCBI Taxonomy" id="1314669"/>
    <lineage>
        <taxon>Eukaryota</taxon>
        <taxon>Fungi</taxon>
        <taxon>Dikarya</taxon>
        <taxon>Ascomycota</taxon>
        <taxon>Pezizomycotina</taxon>
        <taxon>Dothideomycetes</taxon>
        <taxon>Dothideomycetidae</taxon>
        <taxon>Capnodiales</taxon>
        <taxon>Capnodiaceae</taxon>
        <taxon>Polychaeton</taxon>
    </lineage>
</organism>
<evidence type="ECO:0000256" key="1">
    <source>
        <dbReference type="SAM" id="MobiDB-lite"/>
    </source>
</evidence>
<evidence type="ECO:0000313" key="4">
    <source>
        <dbReference type="Proteomes" id="UP000799441"/>
    </source>
</evidence>
<dbReference type="PANTHER" id="PTHR39468:SF1">
    <property type="entry name" value="MTF2-LIKE C-TERMINAL DOMAIN-CONTAINING PROTEIN"/>
    <property type="match status" value="1"/>
</dbReference>
<comment type="caution">
    <text evidence="3">The sequence shown here is derived from an EMBL/GenBank/DDBJ whole genome shotgun (WGS) entry which is preliminary data.</text>
</comment>
<proteinExistence type="predicted"/>
<dbReference type="InterPro" id="IPR043837">
    <property type="entry name" value="Mtf2-like_C"/>
</dbReference>
<feature type="compositionally biased region" description="Basic and acidic residues" evidence="1">
    <location>
        <begin position="74"/>
        <end position="91"/>
    </location>
</feature>